<protein>
    <submittedName>
        <fullName evidence="1">Uncharacterized protein</fullName>
    </submittedName>
</protein>
<accession>A0A7T4N664</accession>
<keyword evidence="2" id="KW-1185">Reference proteome</keyword>
<proteinExistence type="predicted"/>
<evidence type="ECO:0000313" key="1">
    <source>
        <dbReference type="EMBL" id="QQC65966.1"/>
    </source>
</evidence>
<dbReference type="AlphaFoldDB" id="A0A7T4N664"/>
<reference evidence="1 2" key="1">
    <citation type="submission" date="2020-12" db="EMBL/GenBank/DDBJ databases">
        <title>FDA dAtabase for Regulatory Grade micrObial Sequences (FDA-ARGOS): Supporting development and validation of Infectious Disease Dx tests.</title>
        <authorList>
            <person name="Nelson B."/>
            <person name="Plummer A."/>
            <person name="Tallon L."/>
            <person name="Sadzewicz L."/>
            <person name="Zhao X."/>
            <person name="Boylan J."/>
            <person name="Ott S."/>
            <person name="Bowen H."/>
            <person name="Vavikolanu K."/>
            <person name="Mehta A."/>
            <person name="Aluvathingal J."/>
            <person name="Nadendla S."/>
            <person name="Myers T."/>
            <person name="Yan Y."/>
            <person name="Sichtig H."/>
        </authorList>
    </citation>
    <scope>NUCLEOTIDE SEQUENCE [LARGE SCALE GENOMIC DNA]</scope>
    <source>
        <strain evidence="1 2">FDAARGOS_1049</strain>
    </source>
</reference>
<dbReference type="KEGG" id="pgis:I6I06_24585"/>
<organism evidence="1 2">
    <name type="scientific">Paraburkholderia ginsengisoli</name>
    <dbReference type="NCBI Taxonomy" id="311231"/>
    <lineage>
        <taxon>Bacteria</taxon>
        <taxon>Pseudomonadati</taxon>
        <taxon>Pseudomonadota</taxon>
        <taxon>Betaproteobacteria</taxon>
        <taxon>Burkholderiales</taxon>
        <taxon>Burkholderiaceae</taxon>
        <taxon>Paraburkholderia</taxon>
    </lineage>
</organism>
<dbReference type="EMBL" id="CP066076">
    <property type="protein sequence ID" value="QQC65966.1"/>
    <property type="molecule type" value="Genomic_DNA"/>
</dbReference>
<dbReference type="Proteomes" id="UP000595610">
    <property type="component" value="Chromosome 2"/>
</dbReference>
<evidence type="ECO:0000313" key="2">
    <source>
        <dbReference type="Proteomes" id="UP000595610"/>
    </source>
</evidence>
<dbReference type="RefSeq" id="WP_042324947.1">
    <property type="nucleotide sequence ID" value="NZ_CP066076.1"/>
</dbReference>
<sequence>MLNFITDQYWEWVSFFPMLFSEAQSAGGSEVGSSKEFDRTTSLTAQVVVRKPLRRTIQYDRSRKHL</sequence>
<gene>
    <name evidence="1" type="ORF">I6I06_24585</name>
</gene>
<name>A0A7T4N664_9BURK</name>